<dbReference type="InterPro" id="IPR000642">
    <property type="entry name" value="Peptidase_M41"/>
</dbReference>
<evidence type="ECO:0000313" key="2">
    <source>
        <dbReference type="EMBL" id="CAI4000632.1"/>
    </source>
</evidence>
<sequence>YHEGGHTLVSIGNSGADPVHKATIMPRGNALGVTWSIPEREKYSERLFELQARLRVLMGGKAAEELIFGPENVTAGCTSDLRQATGLARRMVMNFGMSAQQQSGLLSLDVDEYAVLSDQAKHEIDEKTQSLLTDAYSHAAEYLRSHEEQLHRLAQALIEFETLSAEDGDYQRHGEDHCTYCLRRKACGRANFDKREQGIFTGALYSSSKLRGLGLGLTFIQSALIHRSTGYTRHLPLVYGSLARARRLELSTGVALIEGLEAEFRLSKESWRLANSFRPRQP</sequence>
<dbReference type="InterPro" id="IPR037219">
    <property type="entry name" value="Peptidase_M41-like"/>
</dbReference>
<keyword evidence="4" id="KW-0482">Metalloprotease</keyword>
<dbReference type="GO" id="GO:0005739">
    <property type="term" value="C:mitochondrion"/>
    <property type="evidence" value="ECO:0007669"/>
    <property type="project" value="TreeGrafter"/>
</dbReference>
<dbReference type="GO" id="GO:0005524">
    <property type="term" value="F:ATP binding"/>
    <property type="evidence" value="ECO:0007669"/>
    <property type="project" value="InterPro"/>
</dbReference>
<evidence type="ECO:0000313" key="5">
    <source>
        <dbReference type="Proteomes" id="UP001152797"/>
    </source>
</evidence>
<dbReference type="AlphaFoldDB" id="A0A9P1D0Z0"/>
<dbReference type="Proteomes" id="UP001152797">
    <property type="component" value="Unassembled WGS sequence"/>
</dbReference>
<gene>
    <name evidence="2" type="ORF">C1SCF055_LOCUS26738</name>
</gene>
<reference evidence="3" key="2">
    <citation type="submission" date="2024-04" db="EMBL/GenBank/DDBJ databases">
        <authorList>
            <person name="Chen Y."/>
            <person name="Shah S."/>
            <person name="Dougan E. K."/>
            <person name="Thang M."/>
            <person name="Chan C."/>
        </authorList>
    </citation>
    <scope>NUCLEOTIDE SEQUENCE [LARGE SCALE GENOMIC DNA]</scope>
</reference>
<dbReference type="PANTHER" id="PTHR23076:SF97">
    <property type="entry name" value="ATP-DEPENDENT ZINC METALLOPROTEASE YME1L1"/>
    <property type="match status" value="1"/>
</dbReference>
<dbReference type="Pfam" id="PF01434">
    <property type="entry name" value="Peptidase_M41"/>
    <property type="match status" value="1"/>
</dbReference>
<dbReference type="SUPFAM" id="SSF140990">
    <property type="entry name" value="FtsH protease domain-like"/>
    <property type="match status" value="1"/>
</dbReference>
<feature type="non-terminal residue" evidence="2">
    <location>
        <position position="1"/>
    </location>
</feature>
<accession>A0A9P1D0Z0</accession>
<dbReference type="EMBL" id="CAMXCT030002813">
    <property type="protein sequence ID" value="CAL4787944.1"/>
    <property type="molecule type" value="Genomic_DNA"/>
</dbReference>
<dbReference type="Gene3D" id="1.20.58.760">
    <property type="entry name" value="Peptidase M41"/>
    <property type="match status" value="1"/>
</dbReference>
<dbReference type="OrthoDB" id="1413014at2759"/>
<dbReference type="EMBL" id="CAMXCT020002813">
    <property type="protein sequence ID" value="CAL1154007.1"/>
    <property type="molecule type" value="Genomic_DNA"/>
</dbReference>
<dbReference type="GO" id="GO:0004222">
    <property type="term" value="F:metalloendopeptidase activity"/>
    <property type="evidence" value="ECO:0007669"/>
    <property type="project" value="InterPro"/>
</dbReference>
<keyword evidence="5" id="KW-1185">Reference proteome</keyword>
<reference evidence="2" key="1">
    <citation type="submission" date="2022-10" db="EMBL/GenBank/DDBJ databases">
        <authorList>
            <person name="Chen Y."/>
            <person name="Dougan E. K."/>
            <person name="Chan C."/>
            <person name="Rhodes N."/>
            <person name="Thang M."/>
        </authorList>
    </citation>
    <scope>NUCLEOTIDE SEQUENCE</scope>
</reference>
<evidence type="ECO:0000259" key="1">
    <source>
        <dbReference type="Pfam" id="PF01434"/>
    </source>
</evidence>
<keyword evidence="4" id="KW-0645">Protease</keyword>
<feature type="domain" description="Peptidase M41" evidence="1">
    <location>
        <begin position="1"/>
        <end position="167"/>
    </location>
</feature>
<proteinExistence type="predicted"/>
<dbReference type="GO" id="GO:0006508">
    <property type="term" value="P:proteolysis"/>
    <property type="evidence" value="ECO:0007669"/>
    <property type="project" value="InterPro"/>
</dbReference>
<dbReference type="GO" id="GO:0004176">
    <property type="term" value="F:ATP-dependent peptidase activity"/>
    <property type="evidence" value="ECO:0007669"/>
    <property type="project" value="InterPro"/>
</dbReference>
<dbReference type="PANTHER" id="PTHR23076">
    <property type="entry name" value="METALLOPROTEASE M41 FTSH"/>
    <property type="match status" value="1"/>
</dbReference>
<organism evidence="2">
    <name type="scientific">Cladocopium goreaui</name>
    <dbReference type="NCBI Taxonomy" id="2562237"/>
    <lineage>
        <taxon>Eukaryota</taxon>
        <taxon>Sar</taxon>
        <taxon>Alveolata</taxon>
        <taxon>Dinophyceae</taxon>
        <taxon>Suessiales</taxon>
        <taxon>Symbiodiniaceae</taxon>
        <taxon>Cladocopium</taxon>
    </lineage>
</organism>
<dbReference type="EMBL" id="CAMXCT010002813">
    <property type="protein sequence ID" value="CAI4000632.1"/>
    <property type="molecule type" value="Genomic_DNA"/>
</dbReference>
<comment type="caution">
    <text evidence="2">The sequence shown here is derived from an EMBL/GenBank/DDBJ whole genome shotgun (WGS) entry which is preliminary data.</text>
</comment>
<protein>
    <submittedName>
        <fullName evidence="4">ATP-dependent zinc metalloprotease FtsH</fullName>
    </submittedName>
</protein>
<keyword evidence="4" id="KW-0378">Hydrolase</keyword>
<evidence type="ECO:0000313" key="3">
    <source>
        <dbReference type="EMBL" id="CAL1154007.1"/>
    </source>
</evidence>
<evidence type="ECO:0000313" key="4">
    <source>
        <dbReference type="EMBL" id="CAL4787944.1"/>
    </source>
</evidence>
<name>A0A9P1D0Z0_9DINO</name>